<dbReference type="Proteomes" id="UP000027238">
    <property type="component" value="Unassembled WGS sequence"/>
</dbReference>
<dbReference type="Pfam" id="PF03184">
    <property type="entry name" value="DDE_1"/>
    <property type="match status" value="1"/>
</dbReference>
<dbReference type="PROSITE" id="PS51253">
    <property type="entry name" value="HTH_CENPB"/>
    <property type="match status" value="1"/>
</dbReference>
<dbReference type="Pfam" id="PF03221">
    <property type="entry name" value="HTH_Tnp_Tc5"/>
    <property type="match status" value="1"/>
</dbReference>
<dbReference type="OrthoDB" id="4913223at2759"/>
<dbReference type="eggNOG" id="ENOG502S8QW">
    <property type="taxonomic scope" value="Eukaryota"/>
</dbReference>
<evidence type="ECO:0000313" key="6">
    <source>
        <dbReference type="EMBL" id="KDN66382.1"/>
    </source>
</evidence>
<name>A0A066XBR1_COLSU</name>
<dbReference type="GO" id="GO:0003677">
    <property type="term" value="F:DNA binding"/>
    <property type="evidence" value="ECO:0007669"/>
    <property type="project" value="UniProtKB-KW"/>
</dbReference>
<sequence>MVKFNKNTEAQIQEAIKAISENPALNISAAARAFNVPRMSLHRRLQGQNALNNRPTTNTKLSDHQERALCSYIDRLDRMSLRVRKELVRDAANLILREAHDNTSGTPAPTVGINWVARFVKRHGYLCIKDKVLDASRKAAENAESFQGYFNKLQQALKTYGFQEDDIWNMDETGFCIGVGKDQLVITRKKRESYFGIPSNRESATAVEAISAAGRVIPLFLILSGISHMSRWYEIKELEEDTIIGVSTSGYTNDELSLQWIQHFEVHSRRYRQGVYRLLLMDGYGSHHTMEFLQVCEDNNIIPFGFPPHSTHLLQPLDVVVFQPLKHYHAKAVETTVREGCASISKLEFLGFIQEVRRQAFKSTTITSAFRHTGIHPFNPDIVLQKVVQRQGSQQPGVYTPQQEDSDGQHSSSKSTPRTYRKLKEVAESLFQTAGNLYAQQERLSNQQDKLIEDMTRFIRGALTQSAELVQTRDDLSRTRLADQVRRARRAEKNRQIQTGGVLSVRDGRRMAAQQRLDPIAQARAVVRAADEKYQKVIGKVFFQAAKEARKWYISKKLAPAVIYESGKAPRQLRRF</sequence>
<gene>
    <name evidence="6" type="ORF">CSUB01_06841</name>
</gene>
<dbReference type="InterPro" id="IPR009057">
    <property type="entry name" value="Homeodomain-like_sf"/>
</dbReference>
<dbReference type="InterPro" id="IPR007889">
    <property type="entry name" value="HTH_Psq"/>
</dbReference>
<dbReference type="STRING" id="1173701.A0A066XBR1"/>
<reference evidence="7" key="1">
    <citation type="journal article" date="2014" name="Genome Announc.">
        <title>Draft genome sequence of Colletotrichum sublineola, a destructive pathogen of cultivated sorghum.</title>
        <authorList>
            <person name="Baroncelli R."/>
            <person name="Sanz-Martin J.M."/>
            <person name="Rech G.E."/>
            <person name="Sukno S.A."/>
            <person name="Thon M.R."/>
        </authorList>
    </citation>
    <scope>NUCLEOTIDE SEQUENCE [LARGE SCALE GENOMIC DNA]</scope>
    <source>
        <strain evidence="7">TX430BB</strain>
    </source>
</reference>
<feature type="domain" description="HTH CENPB-type" evidence="5">
    <location>
        <begin position="53"/>
        <end position="129"/>
    </location>
</feature>
<dbReference type="InterPro" id="IPR036397">
    <property type="entry name" value="RNaseH_sf"/>
</dbReference>
<dbReference type="PANTHER" id="PTHR19303:SF74">
    <property type="entry name" value="POGO TRANSPOSABLE ELEMENT WITH KRAB DOMAIN"/>
    <property type="match status" value="1"/>
</dbReference>
<feature type="compositionally biased region" description="Polar residues" evidence="4">
    <location>
        <begin position="393"/>
        <end position="418"/>
    </location>
</feature>
<dbReference type="PANTHER" id="PTHR19303">
    <property type="entry name" value="TRANSPOSON"/>
    <property type="match status" value="1"/>
</dbReference>
<dbReference type="InterPro" id="IPR004875">
    <property type="entry name" value="DDE_SF_endonuclease_dom"/>
</dbReference>
<dbReference type="GO" id="GO:0005634">
    <property type="term" value="C:nucleus"/>
    <property type="evidence" value="ECO:0007669"/>
    <property type="project" value="UniProtKB-SubCell"/>
</dbReference>
<keyword evidence="7" id="KW-1185">Reference proteome</keyword>
<dbReference type="SUPFAM" id="SSF46689">
    <property type="entry name" value="Homeodomain-like"/>
    <property type="match status" value="1"/>
</dbReference>
<evidence type="ECO:0000313" key="7">
    <source>
        <dbReference type="Proteomes" id="UP000027238"/>
    </source>
</evidence>
<dbReference type="AlphaFoldDB" id="A0A066XBR1"/>
<comment type="caution">
    <text evidence="6">The sequence shown here is derived from an EMBL/GenBank/DDBJ whole genome shotgun (WGS) entry which is preliminary data.</text>
</comment>
<evidence type="ECO:0000256" key="1">
    <source>
        <dbReference type="ARBA" id="ARBA00004123"/>
    </source>
</evidence>
<dbReference type="Pfam" id="PF05225">
    <property type="entry name" value="HTH_psq"/>
    <property type="match status" value="1"/>
</dbReference>
<organism evidence="6 7">
    <name type="scientific">Colletotrichum sublineola</name>
    <name type="common">Sorghum anthracnose fungus</name>
    <dbReference type="NCBI Taxonomy" id="1173701"/>
    <lineage>
        <taxon>Eukaryota</taxon>
        <taxon>Fungi</taxon>
        <taxon>Dikarya</taxon>
        <taxon>Ascomycota</taxon>
        <taxon>Pezizomycotina</taxon>
        <taxon>Sordariomycetes</taxon>
        <taxon>Hypocreomycetidae</taxon>
        <taxon>Glomerellales</taxon>
        <taxon>Glomerellaceae</taxon>
        <taxon>Colletotrichum</taxon>
        <taxon>Colletotrichum graminicola species complex</taxon>
    </lineage>
</organism>
<dbReference type="HOGENOM" id="CLU_013929_4_2_1"/>
<proteinExistence type="predicted"/>
<dbReference type="OMA" id="ITRHPKK"/>
<dbReference type="EMBL" id="JMSE01000938">
    <property type="protein sequence ID" value="KDN66382.1"/>
    <property type="molecule type" value="Genomic_DNA"/>
</dbReference>
<keyword evidence="2" id="KW-0238">DNA-binding</keyword>
<evidence type="ECO:0000256" key="2">
    <source>
        <dbReference type="ARBA" id="ARBA00023125"/>
    </source>
</evidence>
<evidence type="ECO:0000259" key="5">
    <source>
        <dbReference type="PROSITE" id="PS51253"/>
    </source>
</evidence>
<accession>A0A066XBR1</accession>
<protein>
    <submittedName>
        <fullName evidence="6">Putative transposase</fullName>
    </submittedName>
</protein>
<keyword evidence="3" id="KW-0539">Nucleus</keyword>
<dbReference type="InterPro" id="IPR006600">
    <property type="entry name" value="HTH_CenpB_DNA-bd_dom"/>
</dbReference>
<dbReference type="Gene3D" id="3.30.420.10">
    <property type="entry name" value="Ribonuclease H-like superfamily/Ribonuclease H"/>
    <property type="match status" value="1"/>
</dbReference>
<feature type="region of interest" description="Disordered" evidence="4">
    <location>
        <begin position="393"/>
        <end position="419"/>
    </location>
</feature>
<dbReference type="InterPro" id="IPR050863">
    <property type="entry name" value="CenT-Element_Derived"/>
</dbReference>
<dbReference type="Gene3D" id="1.10.10.60">
    <property type="entry name" value="Homeodomain-like"/>
    <property type="match status" value="1"/>
</dbReference>
<evidence type="ECO:0000256" key="4">
    <source>
        <dbReference type="SAM" id="MobiDB-lite"/>
    </source>
</evidence>
<comment type="subcellular location">
    <subcellularLocation>
        <location evidence="1">Nucleus</location>
    </subcellularLocation>
</comment>
<evidence type="ECO:0000256" key="3">
    <source>
        <dbReference type="ARBA" id="ARBA00023242"/>
    </source>
</evidence>